<feature type="signal peptide" evidence="1">
    <location>
        <begin position="1"/>
        <end position="25"/>
    </location>
</feature>
<dbReference type="Gene3D" id="2.60.40.2810">
    <property type="match status" value="1"/>
</dbReference>
<dbReference type="RefSeq" id="WP_176456106.1">
    <property type="nucleotide sequence ID" value="NZ_LN713927.1"/>
</dbReference>
<dbReference type="NCBIfam" id="NF012211">
    <property type="entry name" value="tand_rpt_95"/>
    <property type="match status" value="3"/>
</dbReference>
<sequence>MTPWLTHLTKLALLGIVFVSVQASAECIFSNATMWQSCSGLTNCVGNGQPVLWVNGVNLGVSPSQKLNVNGVNYTRGAQTRNDVKDNGVVDARWQVCTDSNQPPIADDATLVIDEDIPGQVMLSSRDPDGPGPVIYQLDTVPSTSVGRTSLVDNQLTFTPAPDWNGVTIVGYRVQDSKGTWSEPAKVLITVNPVNDIPSVDDREIVTLEDVAASITLTAHDPDKGDTHTFEIIASPSAEEGTATIVGNKLTFAPAQDWNGATRIQYLARDSAGAVSHVATVQVVVKPVNDVPVMTPITIKTAEDHETSVPLSAADIDSPNDFIFEVYAQVPASEGSLIVVGNSLVFKPAKDWAGTTSAKIVARDTDHQSSLPVDVLIIVTPENDAPSSRDVSITLAQGQSQSVIISVVDPDKGDTQTVSLLDPVPASFGSLSVSGLNINVSPNAKFAGKQSFRFVVKDKAGAVSTPNTLFVDVQKVNVPPSLSALSLKTQLGLPVEAMLAASDPNGDSPISYQISAALPAEAGSLSITGSKIQFSPAPGWVGISSASVIAIDPDGAVSVPVNISVEVQNDIVVAQDPDAPDSHSIVVVSQPPVNVGSIKANGLEVVFTPVVGFYGEASFTYLIRDAAGADSPVATGSILVSKYNYAPTSTSASLVAEQGLKSDPVTPTVIDPNPYDQGLHTFSVPAQSMIGFAEVINNQLVYTAPYDFEGVTQFKYIAVDEGNLAVSGIASVTVQHKNYSPTRLSLMMKTPEGVPVSGVPTVEDKNPTDPHTFSIETQPIVGTAELVGGAVQYSPPDSFFGVTTFTIRASDPSGESVVGTVWVDVLRTDKAPEALTGKITVKEGQVSEPFYPTIIDSNAYDLMRHLLSIEMNGAHGLAEVVNNRIIYTPTDRFYGQDTIQVKATDPSGLSVVGEIAVVVTQHNYSPSETNVTIYTVEGQPSNPVQPWIVDPNAWDSFTVEIIKQPTNGKVVVSGDRMVYTPNMGFTGEELFRFRVVDTGGLYVEGIGTAQVARSNSAPTDIGPDEVLMYEGVGGNALMSVADSNIWDSHRLEVVNQPEHGTVNFNGLEMDYRTDGKTPSVVRLRAIDRGGLSFEKDIRIKFRPASDIVIDRPILELGFKPVIPGVTAAMVDGNGRHSFRVLDIEAMKALGNDIVAVVQPSSSLGIRLGHRALGVGDGSRFTPDLISPTSLEEPLAAFSAGDSGKSTVLLSRMDRTGPVYAVPVSVWSLQGGLESQSWKMLQGVGRSKIEFKPSNNVCVPTTSIVAAKARNVIDAPTCYLEWATTPKEWKDRSNRDTLSLEAAGSQIMVEPVRATSFVLDQDGNKFFMASFDHDLETVSLNGSIRLGPEPAIQQVFYKVEDINFLLKQIAGPECTLTTIEQRAKITSSSWSSNVMCYVKWTQIPNGLQQRENWERPYLLNAVQELGPQTIKWAVSIFSPTGVEITASEGEHTFNAVEPASLAISMDNRRLIKGDLYSAPLSGGYLGELSIKGFNAPIKLTLNQDGQVIEDGVAPKSWMDEQNIRRRVNANAKSSLWTLSAFNAKAAFEALPATLVQHEFEILSVPDDGIKPVILNKETTVLSTDKLEIDVGIQDVYVPGNTYDVNTMGKWQVRLLAMKNYKESNPLTDWADTNGAGETSFDVPVADVAGDVLRIVAEARVVSPVPEYSSIRTGLKPLFLSVLNGDPLDGSVRALRMSGEAPLRVTLFADLAQRKENRDLGSVNWEMSTNNGGSWQPVKNPSRASQRLSMSLNKGKYLVRAQLVNKHSGATSMTQSVEIEAYNVPAVRIKGPGNVFVTGTAHYRLQNKDNTEFDPSNKKIEWSLDRGKTWEEGTGTLDITRDVQDRIYVMARARFLDSPEEPGAYRKVRGAVGFRAIRPPRVQILGRTRPEIDKPVTWTAKIYPPYINMEVEMGSEFILPTGEVVKGNTVEFTPTAEDRDRPENFLSVKSWVVDWESRGAMGTTTKRLDFWEYIWPNWFLQPTYTAEFAPAQLEMRVKFNGPFKEFEKLNYDWELPPVSGFTLVKDDYAPVRIVSIDEPGEFMFRVHISDGRGNYSVIERSIRFREPPPWNVGINWAGDNPANRAPLGIFLRPSMTGGHPRDRVTKMAYSINGELLDSGKSRYGRAKLPEAGTYQISLDIETEMGKSARKEVQVEVKENKPPVCELDVTEGFGAWTAKANCKDEDGKIVKHLWMLNDSEVGINGRIITVSKKSYASAPQIRLIGVDDSGAESEPVIW</sequence>
<evidence type="ECO:0000313" key="2">
    <source>
        <dbReference type="EMBL" id="CEK42554.1"/>
    </source>
</evidence>
<evidence type="ECO:0008006" key="3">
    <source>
        <dbReference type="Google" id="ProtNLM"/>
    </source>
</evidence>
<dbReference type="Gene3D" id="2.60.40.3440">
    <property type="match status" value="4"/>
</dbReference>
<feature type="chain" id="PRO_5005186815" description="Tandem-95 repeat protein" evidence="1">
    <location>
        <begin position="26"/>
        <end position="2235"/>
    </location>
</feature>
<reference evidence="2" key="2">
    <citation type="submission" date="2015-06" db="EMBL/GenBank/DDBJ databases">
        <title>Environmentally co-occuring mercury resistance plasmids are genetically and phenotypically diverse and confer variable context-dependent fitness effects.</title>
        <authorList>
            <person name="Hall J.P.J."/>
            <person name="Harrison E."/>
            <person name="Lilley A.K."/>
            <person name="Paterson S."/>
            <person name="Spiers A.J."/>
            <person name="Brockhurst M.A."/>
        </authorList>
    </citation>
    <scope>NUCLEOTIDE SEQUENCE [LARGE SCALE GENOMIC DNA]</scope>
    <source>
        <strain evidence="2">SBW25</strain>
        <plasmid evidence="2">pQBR55</plasmid>
    </source>
</reference>
<proteinExistence type="predicted"/>
<name>A0A0G4E5W3_PSEFS</name>
<dbReference type="Pfam" id="PF17963">
    <property type="entry name" value="Big_9"/>
    <property type="match status" value="7"/>
</dbReference>
<reference evidence="2" key="1">
    <citation type="submission" date="2014-12" db="EMBL/GenBank/DDBJ databases">
        <authorList>
            <person name="Hall J."/>
        </authorList>
    </citation>
    <scope>NUCLEOTIDE SEQUENCE [LARGE SCALE GENOMIC DNA]</scope>
    <source>
        <strain evidence="2">SBW25</strain>
        <plasmid evidence="2">pQBR55</plasmid>
    </source>
</reference>
<keyword evidence="2" id="KW-0614">Plasmid</keyword>
<organism evidence="2">
    <name type="scientific">Pseudomonas fluorescens (strain SBW25)</name>
    <dbReference type="NCBI Taxonomy" id="216595"/>
    <lineage>
        <taxon>Bacteria</taxon>
        <taxon>Pseudomonadati</taxon>
        <taxon>Pseudomonadota</taxon>
        <taxon>Gammaproteobacteria</taxon>
        <taxon>Pseudomonadales</taxon>
        <taxon>Pseudomonadaceae</taxon>
        <taxon>Pseudomonas</taxon>
    </lineage>
</organism>
<evidence type="ECO:0000256" key="1">
    <source>
        <dbReference type="SAM" id="SignalP"/>
    </source>
</evidence>
<gene>
    <name evidence="2" type="ORF">PQBR55_0175</name>
</gene>
<geneLocation type="plasmid" evidence="2">
    <name>pQBR55</name>
</geneLocation>
<keyword evidence="1" id="KW-0732">Signal</keyword>
<protein>
    <recommendedName>
        <fullName evidence="3">Tandem-95 repeat protein</fullName>
    </recommendedName>
</protein>
<dbReference type="EMBL" id="LN713927">
    <property type="protein sequence ID" value="CEK42554.1"/>
    <property type="molecule type" value="Genomic_DNA"/>
</dbReference>
<accession>A0A0G4E5W3</accession>